<name>A0AA41WIE5_9BACT</name>
<feature type="region of interest" description="Disordered" evidence="1">
    <location>
        <begin position="89"/>
        <end position="122"/>
    </location>
</feature>
<organism evidence="2 3">
    <name type="scientific">Thermalbibacter longus</name>
    <dbReference type="NCBI Taxonomy" id="2951981"/>
    <lineage>
        <taxon>Bacteria</taxon>
        <taxon>Pseudomonadati</taxon>
        <taxon>Thermomicrobiota</taxon>
        <taxon>Thermomicrobia</taxon>
        <taxon>Thermomicrobiales</taxon>
        <taxon>Thermomicrobiaceae</taxon>
        <taxon>Thermalbibacter</taxon>
    </lineage>
</organism>
<keyword evidence="3" id="KW-1185">Reference proteome</keyword>
<dbReference type="InterPro" id="IPR029063">
    <property type="entry name" value="SAM-dependent_MTases_sf"/>
</dbReference>
<protein>
    <submittedName>
        <fullName evidence="2">Uncharacterized protein</fullName>
    </submittedName>
</protein>
<proteinExistence type="predicted"/>
<dbReference type="SUPFAM" id="SSF53335">
    <property type="entry name" value="S-adenosyl-L-methionine-dependent methyltransferases"/>
    <property type="match status" value="1"/>
</dbReference>
<accession>A0AA41WIE5</accession>
<feature type="compositionally biased region" description="Basic and acidic residues" evidence="1">
    <location>
        <begin position="94"/>
        <end position="104"/>
    </location>
</feature>
<dbReference type="RefSeq" id="WP_284058476.1">
    <property type="nucleotide sequence ID" value="NZ_JAMSLR010000026.1"/>
</dbReference>
<sequence>MIANAYRLLEPGGVFLWKSQVRRPRWKYAVTYAQEWLMTHFGPTRGVTLCFMDTDESLAVLRSAGFQAEARPLPSWRPYPDVLFIAVKPQGSPDDARSPREPAHRQLPPGSGRPARGTGHRG</sequence>
<evidence type="ECO:0000313" key="2">
    <source>
        <dbReference type="EMBL" id="MCM8750688.1"/>
    </source>
</evidence>
<reference evidence="2" key="1">
    <citation type="submission" date="2022-06" db="EMBL/GenBank/DDBJ databases">
        <title>CFH 74404 Thermomicrobiaceae sp.</title>
        <authorList>
            <person name="Ming H."/>
            <person name="Li W.-J."/>
            <person name="Zhao Z."/>
        </authorList>
    </citation>
    <scope>NUCLEOTIDE SEQUENCE</scope>
    <source>
        <strain evidence="2">CFH 74404</strain>
    </source>
</reference>
<comment type="caution">
    <text evidence="2">The sequence shown here is derived from an EMBL/GenBank/DDBJ whole genome shotgun (WGS) entry which is preliminary data.</text>
</comment>
<dbReference type="AlphaFoldDB" id="A0AA41WIE5"/>
<gene>
    <name evidence="2" type="ORF">NET02_16235</name>
</gene>
<evidence type="ECO:0000313" key="3">
    <source>
        <dbReference type="Proteomes" id="UP001165306"/>
    </source>
</evidence>
<evidence type="ECO:0000256" key="1">
    <source>
        <dbReference type="SAM" id="MobiDB-lite"/>
    </source>
</evidence>
<dbReference type="Proteomes" id="UP001165306">
    <property type="component" value="Unassembled WGS sequence"/>
</dbReference>
<dbReference type="EMBL" id="JAMSLR010000026">
    <property type="protein sequence ID" value="MCM8750688.1"/>
    <property type="molecule type" value="Genomic_DNA"/>
</dbReference>